<gene>
    <name evidence="1" type="ORF">HGMM_F08F10C15</name>
</gene>
<name>H5SCB0_9BACT</name>
<organism evidence="1">
    <name type="scientific">uncultured Planctomycetota bacterium</name>
    <dbReference type="NCBI Taxonomy" id="120965"/>
    <lineage>
        <taxon>Bacteria</taxon>
        <taxon>Pseudomonadati</taxon>
        <taxon>Planctomycetota</taxon>
        <taxon>environmental samples</taxon>
    </lineage>
</organism>
<accession>H5SCB0</accession>
<evidence type="ECO:0000313" key="1">
    <source>
        <dbReference type="EMBL" id="BAL53796.1"/>
    </source>
</evidence>
<reference evidence="1" key="1">
    <citation type="journal article" date="2005" name="Environ. Microbiol.">
        <title>Genetic and functional properties of uncultivated thermophilic crenarchaeotes from a subsurface gold mine as revealed by analysis of genome fragments.</title>
        <authorList>
            <person name="Nunoura T."/>
            <person name="Hirayama H."/>
            <person name="Takami H."/>
            <person name="Oida H."/>
            <person name="Nishi S."/>
            <person name="Shimamura S."/>
            <person name="Suzuki Y."/>
            <person name="Inagaki F."/>
            <person name="Takai K."/>
            <person name="Nealson K.H."/>
            <person name="Horikoshi K."/>
        </authorList>
    </citation>
    <scope>NUCLEOTIDE SEQUENCE</scope>
</reference>
<dbReference type="AlphaFoldDB" id="H5SCB0"/>
<dbReference type="EMBL" id="AP011667">
    <property type="protein sequence ID" value="BAL53796.1"/>
    <property type="molecule type" value="Genomic_DNA"/>
</dbReference>
<dbReference type="PROSITE" id="PS51257">
    <property type="entry name" value="PROKAR_LIPOPROTEIN"/>
    <property type="match status" value="1"/>
</dbReference>
<protein>
    <recommendedName>
        <fullName evidence="2">Lipocalin-like domain-containing protein</fullName>
    </recommendedName>
</protein>
<reference evidence="1" key="2">
    <citation type="journal article" date="2012" name="PLoS ONE">
        <title>A Deeply Branching Thermophilic Bacterium with an Ancient Acetyl-CoA Pathway Dominates a Subsurface Ecosystem.</title>
        <authorList>
            <person name="Takami H."/>
            <person name="Noguchi H."/>
            <person name="Takaki Y."/>
            <person name="Uchiyama I."/>
            <person name="Toyoda A."/>
            <person name="Nishi S."/>
            <person name="Chee G.-J."/>
            <person name="Arai W."/>
            <person name="Nunoura T."/>
            <person name="Itoh T."/>
            <person name="Hattori M."/>
            <person name="Takai K."/>
        </authorList>
    </citation>
    <scope>NUCLEOTIDE SEQUENCE</scope>
</reference>
<sequence>MNAPKRQTSHVLIGLVSCGILGLCSAIHGEQADNEQLDNRLLGQWHQERAILALVPEEKPAVQYIQAYGTLRLHKDGTAELRLAHNLSFRELKLRWRTHITEKGNRLEFFDENGVYLVARYEFRDDRLWIGYSLEPNRVGKEPPASFDCFREPSMMIIILERFRRKDSWAPR</sequence>
<proteinExistence type="predicted"/>
<evidence type="ECO:0008006" key="2">
    <source>
        <dbReference type="Google" id="ProtNLM"/>
    </source>
</evidence>